<gene>
    <name evidence="2" type="ORF">GCM10009799_42480</name>
</gene>
<reference evidence="3" key="1">
    <citation type="journal article" date="2019" name="Int. J. Syst. Evol. Microbiol.">
        <title>The Global Catalogue of Microorganisms (GCM) 10K type strain sequencing project: providing services to taxonomists for standard genome sequencing and annotation.</title>
        <authorList>
            <consortium name="The Broad Institute Genomics Platform"/>
            <consortium name="The Broad Institute Genome Sequencing Center for Infectious Disease"/>
            <person name="Wu L."/>
            <person name="Ma J."/>
        </authorList>
    </citation>
    <scope>NUCLEOTIDE SEQUENCE [LARGE SCALE GENOMIC DNA]</scope>
    <source>
        <strain evidence="3">JCM 15313</strain>
    </source>
</reference>
<dbReference type="Proteomes" id="UP001501585">
    <property type="component" value="Unassembled WGS sequence"/>
</dbReference>
<comment type="caution">
    <text evidence="2">The sequence shown here is derived from an EMBL/GenBank/DDBJ whole genome shotgun (WGS) entry which is preliminary data.</text>
</comment>
<evidence type="ECO:0000313" key="2">
    <source>
        <dbReference type="EMBL" id="GAA2009925.1"/>
    </source>
</evidence>
<keyword evidence="3" id="KW-1185">Reference proteome</keyword>
<accession>A0ABP5EW14</accession>
<name>A0ABP5EW14_9ACTN</name>
<protein>
    <submittedName>
        <fullName evidence="2">Uncharacterized protein</fullName>
    </submittedName>
</protein>
<dbReference type="EMBL" id="BAAAPC010000020">
    <property type="protein sequence ID" value="GAA2009925.1"/>
    <property type="molecule type" value="Genomic_DNA"/>
</dbReference>
<organism evidence="2 3">
    <name type="scientific">Nocardiopsis rhodophaea</name>
    <dbReference type="NCBI Taxonomy" id="280238"/>
    <lineage>
        <taxon>Bacteria</taxon>
        <taxon>Bacillati</taxon>
        <taxon>Actinomycetota</taxon>
        <taxon>Actinomycetes</taxon>
        <taxon>Streptosporangiales</taxon>
        <taxon>Nocardiopsidaceae</taxon>
        <taxon>Nocardiopsis</taxon>
    </lineage>
</organism>
<evidence type="ECO:0000313" key="3">
    <source>
        <dbReference type="Proteomes" id="UP001501585"/>
    </source>
</evidence>
<evidence type="ECO:0000256" key="1">
    <source>
        <dbReference type="SAM" id="MobiDB-lite"/>
    </source>
</evidence>
<proteinExistence type="predicted"/>
<feature type="region of interest" description="Disordered" evidence="1">
    <location>
        <begin position="51"/>
        <end position="72"/>
    </location>
</feature>
<sequence length="72" mass="7652">MRVGKGRTRWYPRSRLAKECRNTPGDGGAGAYVASLQGDNPIKFSSDAYRSVDGEGARPHVHGLGSVGSHPV</sequence>